<dbReference type="SUPFAM" id="SSF56112">
    <property type="entry name" value="Protein kinase-like (PK-like)"/>
    <property type="match status" value="1"/>
</dbReference>
<accession>A0ABR1SG65</accession>
<sequence length="243" mass="26993">MPFSCVDGCLFVIFSPHLTFSPFLSLPIFIFLNLIELMLYCGPSPPIPDLLQSVRLPESYFARVDASSGQGVVFLEDLAPSSCTFSKPERPMSADQVWASIEQLSHMATWVQGDSLRDIIPVPSKPGLNAVAPRDLGRPDGDRIKEHEALILDRERLRGAFEPLWSHGSSSSSRAVFQCIVHGEPHIINTFVMAAGVPGFLDWEILARENGLHDLTYFVASALTVEDRRPHDESMVKVYKEAL</sequence>
<comment type="caution">
    <text evidence="2">The sequence shown here is derived from an EMBL/GenBank/DDBJ whole genome shotgun (WGS) entry which is preliminary data.</text>
</comment>
<evidence type="ECO:0000313" key="3">
    <source>
        <dbReference type="Proteomes" id="UP001444661"/>
    </source>
</evidence>
<keyword evidence="1" id="KW-0812">Transmembrane</keyword>
<organism evidence="2 3">
    <name type="scientific">Apiospora rasikravindrae</name>
    <dbReference type="NCBI Taxonomy" id="990691"/>
    <lineage>
        <taxon>Eukaryota</taxon>
        <taxon>Fungi</taxon>
        <taxon>Dikarya</taxon>
        <taxon>Ascomycota</taxon>
        <taxon>Pezizomycotina</taxon>
        <taxon>Sordariomycetes</taxon>
        <taxon>Xylariomycetidae</taxon>
        <taxon>Amphisphaeriales</taxon>
        <taxon>Apiosporaceae</taxon>
        <taxon>Apiospora</taxon>
    </lineage>
</organism>
<name>A0ABR1SG65_9PEZI</name>
<evidence type="ECO:0008006" key="4">
    <source>
        <dbReference type="Google" id="ProtNLM"/>
    </source>
</evidence>
<dbReference type="InterPro" id="IPR011009">
    <property type="entry name" value="Kinase-like_dom_sf"/>
</dbReference>
<keyword evidence="1" id="KW-0472">Membrane</keyword>
<evidence type="ECO:0000256" key="1">
    <source>
        <dbReference type="SAM" id="Phobius"/>
    </source>
</evidence>
<reference evidence="2 3" key="1">
    <citation type="submission" date="2023-01" db="EMBL/GenBank/DDBJ databases">
        <title>Analysis of 21 Apiospora genomes using comparative genomics revels a genus with tremendous synthesis potential of carbohydrate active enzymes and secondary metabolites.</title>
        <authorList>
            <person name="Sorensen T."/>
        </authorList>
    </citation>
    <scope>NUCLEOTIDE SEQUENCE [LARGE SCALE GENOMIC DNA]</scope>
    <source>
        <strain evidence="2 3">CBS 33761</strain>
    </source>
</reference>
<evidence type="ECO:0000313" key="2">
    <source>
        <dbReference type="EMBL" id="KAK8030209.1"/>
    </source>
</evidence>
<keyword evidence="3" id="KW-1185">Reference proteome</keyword>
<feature type="transmembrane region" description="Helical" evidence="1">
    <location>
        <begin position="20"/>
        <end position="41"/>
    </location>
</feature>
<keyword evidence="1" id="KW-1133">Transmembrane helix</keyword>
<protein>
    <recommendedName>
        <fullName evidence="4">Aminoglycoside phosphotransferase domain-containing protein</fullName>
    </recommendedName>
</protein>
<gene>
    <name evidence="2" type="ORF">PG993_011500</name>
</gene>
<dbReference type="Gene3D" id="3.90.1200.10">
    <property type="match status" value="1"/>
</dbReference>
<proteinExistence type="predicted"/>
<dbReference type="Proteomes" id="UP001444661">
    <property type="component" value="Unassembled WGS sequence"/>
</dbReference>
<dbReference type="EMBL" id="JAQQWK010000010">
    <property type="protein sequence ID" value="KAK8030209.1"/>
    <property type="molecule type" value="Genomic_DNA"/>
</dbReference>